<evidence type="ECO:0000313" key="3">
    <source>
        <dbReference type="Proteomes" id="UP000811609"/>
    </source>
</evidence>
<evidence type="ECO:0000313" key="2">
    <source>
        <dbReference type="EMBL" id="KAG6631922.1"/>
    </source>
</evidence>
<dbReference type="AlphaFoldDB" id="A0A8T1NQY0"/>
<protein>
    <submittedName>
        <fullName evidence="2">Uncharacterized protein</fullName>
    </submittedName>
</protein>
<dbReference type="Proteomes" id="UP000811609">
    <property type="component" value="Chromosome 13"/>
</dbReference>
<feature type="transmembrane region" description="Helical" evidence="1">
    <location>
        <begin position="7"/>
        <end position="25"/>
    </location>
</feature>
<keyword evidence="1" id="KW-0812">Transmembrane</keyword>
<reference evidence="2" key="1">
    <citation type="submission" date="2020-12" db="EMBL/GenBank/DDBJ databases">
        <title>WGS assembly of Carya illinoinensis cv. Pawnee.</title>
        <authorList>
            <person name="Platts A."/>
            <person name="Shu S."/>
            <person name="Wright S."/>
            <person name="Barry K."/>
            <person name="Edger P."/>
            <person name="Pires J.C."/>
            <person name="Schmutz J."/>
        </authorList>
    </citation>
    <scope>NUCLEOTIDE SEQUENCE</scope>
    <source>
        <tissue evidence="2">Leaf</tissue>
    </source>
</reference>
<keyword evidence="3" id="KW-1185">Reference proteome</keyword>
<proteinExistence type="predicted"/>
<accession>A0A8T1NQY0</accession>
<sequence>MLVSLHLSLSFVSLFSLFICISHFLDSPAHLFVSLLSLLFAASMLHHTGWCYHIASEYMIMFSWVAINIVIYGCRSCKFET</sequence>
<keyword evidence="1" id="KW-0472">Membrane</keyword>
<organism evidence="2 3">
    <name type="scientific">Carya illinoinensis</name>
    <name type="common">Pecan</name>
    <dbReference type="NCBI Taxonomy" id="32201"/>
    <lineage>
        <taxon>Eukaryota</taxon>
        <taxon>Viridiplantae</taxon>
        <taxon>Streptophyta</taxon>
        <taxon>Embryophyta</taxon>
        <taxon>Tracheophyta</taxon>
        <taxon>Spermatophyta</taxon>
        <taxon>Magnoliopsida</taxon>
        <taxon>eudicotyledons</taxon>
        <taxon>Gunneridae</taxon>
        <taxon>Pentapetalae</taxon>
        <taxon>rosids</taxon>
        <taxon>fabids</taxon>
        <taxon>Fagales</taxon>
        <taxon>Juglandaceae</taxon>
        <taxon>Carya</taxon>
    </lineage>
</organism>
<comment type="caution">
    <text evidence="2">The sequence shown here is derived from an EMBL/GenBank/DDBJ whole genome shotgun (WGS) entry which is preliminary data.</text>
</comment>
<dbReference type="EMBL" id="CM031821">
    <property type="protein sequence ID" value="KAG6631922.1"/>
    <property type="molecule type" value="Genomic_DNA"/>
</dbReference>
<keyword evidence="1" id="KW-1133">Transmembrane helix</keyword>
<evidence type="ECO:0000256" key="1">
    <source>
        <dbReference type="SAM" id="Phobius"/>
    </source>
</evidence>
<gene>
    <name evidence="2" type="ORF">CIPAW_13G122100</name>
</gene>
<name>A0A8T1NQY0_CARIL</name>